<accession>A0AAD5DBF0</accession>
<organism evidence="3 4">
    <name type="scientific">Ambrosia artemisiifolia</name>
    <name type="common">Common ragweed</name>
    <dbReference type="NCBI Taxonomy" id="4212"/>
    <lineage>
        <taxon>Eukaryota</taxon>
        <taxon>Viridiplantae</taxon>
        <taxon>Streptophyta</taxon>
        <taxon>Embryophyta</taxon>
        <taxon>Tracheophyta</taxon>
        <taxon>Spermatophyta</taxon>
        <taxon>Magnoliopsida</taxon>
        <taxon>eudicotyledons</taxon>
        <taxon>Gunneridae</taxon>
        <taxon>Pentapetalae</taxon>
        <taxon>asterids</taxon>
        <taxon>campanulids</taxon>
        <taxon>Asterales</taxon>
        <taxon>Asteraceae</taxon>
        <taxon>Asteroideae</taxon>
        <taxon>Heliantheae alliance</taxon>
        <taxon>Heliantheae</taxon>
        <taxon>Ambrosia</taxon>
    </lineage>
</organism>
<keyword evidence="1" id="KW-0677">Repeat</keyword>
<dbReference type="InterPro" id="IPR046349">
    <property type="entry name" value="C1-like_sf"/>
</dbReference>
<dbReference type="InterPro" id="IPR053192">
    <property type="entry name" value="Vacuole_Formation_Reg"/>
</dbReference>
<dbReference type="Pfam" id="PF03107">
    <property type="entry name" value="C1_2"/>
    <property type="match status" value="3"/>
</dbReference>
<evidence type="ECO:0000313" key="4">
    <source>
        <dbReference type="Proteomes" id="UP001206925"/>
    </source>
</evidence>
<dbReference type="EMBL" id="JAMZMK010000111">
    <property type="protein sequence ID" value="KAI7757503.1"/>
    <property type="molecule type" value="Genomic_DNA"/>
</dbReference>
<dbReference type="PANTHER" id="PTHR32410:SF216">
    <property type="entry name" value="PHORBOL-ESTER_DAG-TYPE DOMAIN-CONTAINING PROTEIN"/>
    <property type="match status" value="1"/>
</dbReference>
<proteinExistence type="predicted"/>
<dbReference type="AlphaFoldDB" id="A0AAD5DBF0"/>
<dbReference type="SUPFAM" id="SSF57889">
    <property type="entry name" value="Cysteine-rich domain"/>
    <property type="match status" value="4"/>
</dbReference>
<evidence type="ECO:0000259" key="2">
    <source>
        <dbReference type="Pfam" id="PF03107"/>
    </source>
</evidence>
<feature type="non-terminal residue" evidence="3">
    <location>
        <position position="1"/>
    </location>
</feature>
<dbReference type="PANTHER" id="PTHR32410">
    <property type="entry name" value="CYSTEINE/HISTIDINE-RICH C1 DOMAIN FAMILY PROTEIN"/>
    <property type="match status" value="1"/>
</dbReference>
<gene>
    <name evidence="3" type="ORF">M8C21_008199</name>
</gene>
<dbReference type="InterPro" id="IPR004146">
    <property type="entry name" value="DC1"/>
</dbReference>
<feature type="domain" description="DC1" evidence="2">
    <location>
        <begin position="4"/>
        <end position="48"/>
    </location>
</feature>
<feature type="domain" description="DC1" evidence="2">
    <location>
        <begin position="184"/>
        <end position="242"/>
    </location>
</feature>
<reference evidence="3" key="1">
    <citation type="submission" date="2022-06" db="EMBL/GenBank/DDBJ databases">
        <title>Uncovering the hologenomic basis of an extraordinary plant invasion.</title>
        <authorList>
            <person name="Bieker V.C."/>
            <person name="Martin M.D."/>
            <person name="Gilbert T."/>
            <person name="Hodgins K."/>
            <person name="Battlay P."/>
            <person name="Petersen B."/>
            <person name="Wilson J."/>
        </authorList>
    </citation>
    <scope>NUCLEOTIDE SEQUENCE</scope>
    <source>
        <strain evidence="3">AA19_3_7</strain>
        <tissue evidence="3">Leaf</tissue>
    </source>
</reference>
<keyword evidence="4" id="KW-1185">Reference proteome</keyword>
<feature type="domain" description="DC1" evidence="2">
    <location>
        <begin position="312"/>
        <end position="355"/>
    </location>
</feature>
<evidence type="ECO:0000256" key="1">
    <source>
        <dbReference type="ARBA" id="ARBA00022737"/>
    </source>
</evidence>
<evidence type="ECO:0000313" key="3">
    <source>
        <dbReference type="EMBL" id="KAI7757503.1"/>
    </source>
</evidence>
<name>A0AAD5DBF0_AMBAR</name>
<comment type="caution">
    <text evidence="3">The sequence shown here is derived from an EMBL/GenBank/DDBJ whole genome shotgun (WGS) entry which is preliminary data.</text>
</comment>
<sequence length="359" mass="42094">MDHPSHPHQLQRSFDRMTSRCKACGNENSGTFYHCTSCSWFKIHLDCALLPAKLLIQQSTNESFRHSHLSNLVYSFPYIEQKAKFFPKCRVCDKNFPDTNIWHYRCNKCRYYVHIDCATSRKEAFMCCILMPAGQGKTHINFKVEDHPNLIRYPFPDESVNLVMHHFINKGEKTIKEKIVGEMFSHRHPLILVDTLLNGSISLHDPMKKVELLCDGCVRPITDVPFYKCCQQDCGFVLHERCTRLPSEIQHHPCHHPEHKLVLCQRSLKICWVCFGVRFVSYIAMVSHMDARNVNIIMWISIVGSYLMIRHKYDNHPLSLRYYPAENHSEEYFCEICEVELNPERWFYHCSGCALSMLT</sequence>
<protein>
    <recommendedName>
        <fullName evidence="2">DC1 domain-containing protein</fullName>
    </recommendedName>
</protein>
<dbReference type="Proteomes" id="UP001206925">
    <property type="component" value="Unassembled WGS sequence"/>
</dbReference>